<keyword evidence="3" id="KW-1185">Reference proteome</keyword>
<evidence type="ECO:0000259" key="1">
    <source>
        <dbReference type="Pfam" id="PF24476"/>
    </source>
</evidence>
<proteinExistence type="predicted"/>
<dbReference type="EMBL" id="CP089275">
    <property type="protein sequence ID" value="USP75797.1"/>
    <property type="molecule type" value="Genomic_DNA"/>
</dbReference>
<feature type="domain" description="DUF7580" evidence="1">
    <location>
        <begin position="195"/>
        <end position="563"/>
    </location>
</feature>
<organism evidence="2 3">
    <name type="scientific">Curvularia clavata</name>
    <dbReference type="NCBI Taxonomy" id="95742"/>
    <lineage>
        <taxon>Eukaryota</taxon>
        <taxon>Fungi</taxon>
        <taxon>Dikarya</taxon>
        <taxon>Ascomycota</taxon>
        <taxon>Pezizomycotina</taxon>
        <taxon>Dothideomycetes</taxon>
        <taxon>Pleosporomycetidae</taxon>
        <taxon>Pleosporales</taxon>
        <taxon>Pleosporineae</taxon>
        <taxon>Pleosporaceae</taxon>
        <taxon>Curvularia</taxon>
    </lineage>
</organism>
<dbReference type="InterPro" id="IPR056002">
    <property type="entry name" value="DUF7580"/>
</dbReference>
<gene>
    <name evidence="2" type="ORF">yc1106_03071</name>
</gene>
<protein>
    <recommendedName>
        <fullName evidence="1">DUF7580 domain-containing protein</fullName>
    </recommendedName>
</protein>
<dbReference type="OrthoDB" id="3565018at2759"/>
<dbReference type="Pfam" id="PF24476">
    <property type="entry name" value="DUF7580"/>
    <property type="match status" value="1"/>
</dbReference>
<dbReference type="PANTHER" id="PTHR35186:SF4">
    <property type="entry name" value="PRION-INHIBITION AND PROPAGATION HELO DOMAIN-CONTAINING PROTEIN"/>
    <property type="match status" value="1"/>
</dbReference>
<dbReference type="VEuPathDB" id="FungiDB:yc1106_03071"/>
<evidence type="ECO:0000313" key="2">
    <source>
        <dbReference type="EMBL" id="USP75797.1"/>
    </source>
</evidence>
<reference evidence="2" key="1">
    <citation type="submission" date="2021-12" db="EMBL/GenBank/DDBJ databases">
        <title>Curvularia clavata genome.</title>
        <authorList>
            <person name="Cao Y."/>
        </authorList>
    </citation>
    <scope>NUCLEOTIDE SEQUENCE</scope>
    <source>
        <strain evidence="2">Yc1106</strain>
    </source>
</reference>
<dbReference type="Proteomes" id="UP001056012">
    <property type="component" value="Chromosome 2"/>
</dbReference>
<dbReference type="PANTHER" id="PTHR35186">
    <property type="entry name" value="ANK_REP_REGION DOMAIN-CONTAINING PROTEIN"/>
    <property type="match status" value="1"/>
</dbReference>
<dbReference type="AlphaFoldDB" id="A0A9Q8Z504"/>
<sequence length="570" mass="64072">MQHRPDSSLAIESYNEGLDPIKGFFGRDKELPVFIRKLRAQYDHYDQTIQLLFGSITTDAEFALMMSNPGSSQDLWKSKEAALQDKLQNTYKSYQRTMMEIERITKKIASRLDLDRATEVTRDDLEALLIANPKKANDKFEIRKRVRFGMNKKTIKALLEELDECNKSLERFTEKSEKIETYHRATKPSYASRLQKLQRYAKTLHESLSVCWSCSCKLSHRTSLQLEPREHVFATKGQKPTPMPKTSFKVAFSTAASDMGGVSWLVQAAEISVEEDDDDDCLVGMKSLSPKITKTVSFGTLPPYAVMNPIEKPFASHQEVKDLCASIRELHKNAPRIGFLLDSKSKLRGAYSIDTSETQVPSMEMVSLEDLLKQPPIINGRRSKLSMKDRYSLAVTLASSVLYLNSTPWLANEWTARDILFHQTPNTAQPINMQHPYLAPAAVGTMNGALGQSPPDHFRNTVLIALAVTLLELYFGVTAEKYQQLEGGDDMAEMSKQPGPWKLWALARSWTFNESGNLSAAFQNAIRHCITGSSDPCASLQDAECLQAAVENIVLPLQEELDQFLGKATK</sequence>
<evidence type="ECO:0000313" key="3">
    <source>
        <dbReference type="Proteomes" id="UP001056012"/>
    </source>
</evidence>
<name>A0A9Q8Z504_CURCL</name>
<accession>A0A9Q8Z504</accession>